<reference evidence="20" key="3">
    <citation type="submission" date="2025-09" db="UniProtKB">
        <authorList>
            <consortium name="Ensembl"/>
        </authorList>
    </citation>
    <scope>IDENTIFICATION</scope>
    <source>
        <strain evidence="20">breed Abyssinian</strain>
    </source>
</reference>
<dbReference type="SUPFAM" id="SSF49265">
    <property type="entry name" value="Fibronectin type III"/>
    <property type="match status" value="1"/>
</dbReference>
<dbReference type="InterPro" id="IPR003961">
    <property type="entry name" value="FN3_dom"/>
</dbReference>
<dbReference type="InterPro" id="IPR013783">
    <property type="entry name" value="Ig-like_fold"/>
</dbReference>
<dbReference type="InterPro" id="IPR001870">
    <property type="entry name" value="B30.2/SPRY"/>
</dbReference>
<dbReference type="Pfam" id="PF00622">
    <property type="entry name" value="SPRY"/>
    <property type="match status" value="1"/>
</dbReference>
<evidence type="ECO:0000256" key="16">
    <source>
        <dbReference type="SAM" id="MobiDB-lite"/>
    </source>
</evidence>
<dbReference type="SUPFAM" id="SSF49899">
    <property type="entry name" value="Concanavalin A-like lectins/glucanases"/>
    <property type="match status" value="1"/>
</dbReference>
<dbReference type="InterPro" id="IPR013320">
    <property type="entry name" value="ConA-like_dom_sf"/>
</dbReference>
<evidence type="ECO:0000259" key="18">
    <source>
        <dbReference type="PROSITE" id="PS50853"/>
    </source>
</evidence>
<dbReference type="Gene3D" id="2.60.40.10">
    <property type="entry name" value="Immunoglobulins"/>
    <property type="match status" value="1"/>
</dbReference>
<reference evidence="20" key="2">
    <citation type="submission" date="2025-08" db="UniProtKB">
        <authorList>
            <consortium name="Ensembl"/>
        </authorList>
    </citation>
    <scope>IDENTIFICATION</scope>
    <source>
        <strain evidence="20">breed Abyssinian</strain>
    </source>
</reference>
<keyword evidence="7" id="KW-0498">Mitosis</keyword>
<feature type="domain" description="Fibronectin type-III" evidence="18">
    <location>
        <begin position="420"/>
        <end position="524"/>
    </location>
</feature>
<protein>
    <recommendedName>
        <fullName evidence="14">Fibronectin type III and SPRY domain-containing protein 1</fullName>
    </recommendedName>
</protein>
<dbReference type="PANTHER" id="PTHR24099:SF4">
    <property type="entry name" value="FIBRONECTIN TYPE III AND SPRY DOMAIN-CONTAINING PROTEIN 1"/>
    <property type="match status" value="1"/>
</dbReference>
<keyword evidence="8 15" id="KW-0175">Coiled coil</keyword>
<dbReference type="InterPro" id="IPR017903">
    <property type="entry name" value="COS_domain"/>
</dbReference>
<proteinExistence type="predicted"/>
<name>A0ABI8AQU7_FELCA</name>
<dbReference type="CDD" id="cd12901">
    <property type="entry name" value="SPRY_PRY_FSD1"/>
    <property type="match status" value="1"/>
</dbReference>
<dbReference type="InterPro" id="IPR050617">
    <property type="entry name" value="E3_ligase_FN3/SPRY"/>
</dbReference>
<feature type="region of interest" description="Disordered" evidence="16">
    <location>
        <begin position="557"/>
        <end position="591"/>
    </location>
</feature>
<evidence type="ECO:0000256" key="10">
    <source>
        <dbReference type="ARBA" id="ARBA00023242"/>
    </source>
</evidence>
<comment type="subcellular location">
    <subcellularLocation>
        <location evidence="3">Cleavage furrow</location>
    </subcellularLocation>
    <subcellularLocation>
        <location evidence="2">Cytoplasm</location>
        <location evidence="2">Cytoskeleton</location>
        <location evidence="2">Microtubule organizing center</location>
        <location evidence="2">Centrosome</location>
    </subcellularLocation>
    <subcellularLocation>
        <location evidence="1">Nucleus</location>
    </subcellularLocation>
</comment>
<evidence type="ECO:0000256" key="12">
    <source>
        <dbReference type="ARBA" id="ARBA00037674"/>
    </source>
</evidence>
<dbReference type="Proteomes" id="UP000823872">
    <property type="component" value="Chromosome A2"/>
</dbReference>
<dbReference type="InterPro" id="IPR035742">
    <property type="entry name" value="SPRY/PRY_FSD1"/>
</dbReference>
<feature type="compositionally biased region" description="Pro residues" evidence="16">
    <location>
        <begin position="115"/>
        <end position="129"/>
    </location>
</feature>
<keyword evidence="10" id="KW-0539">Nucleus</keyword>
<dbReference type="CDD" id="cd00063">
    <property type="entry name" value="FN3"/>
    <property type="match status" value="1"/>
</dbReference>
<dbReference type="GeneTree" id="ENSGT00940000159440"/>
<accession>A0ABI8AQU7</accession>
<keyword evidence="5" id="KW-0132">Cell division</keyword>
<dbReference type="Ensembl" id="ENSFCTT00005092949.1">
    <property type="protein sequence ID" value="ENSFCTP00005061645.1"/>
    <property type="gene ID" value="ENSFCTG00005033791.1"/>
</dbReference>
<keyword evidence="4" id="KW-0963">Cytoplasm</keyword>
<evidence type="ECO:0000256" key="1">
    <source>
        <dbReference type="ARBA" id="ARBA00004123"/>
    </source>
</evidence>
<evidence type="ECO:0000256" key="15">
    <source>
        <dbReference type="SAM" id="Coils"/>
    </source>
</evidence>
<dbReference type="InterPro" id="IPR003649">
    <property type="entry name" value="Bbox_C"/>
</dbReference>
<organism evidence="20 21">
    <name type="scientific">Felis catus</name>
    <name type="common">Cat</name>
    <name type="synonym">Felis silvestris catus</name>
    <dbReference type="NCBI Taxonomy" id="9685"/>
    <lineage>
        <taxon>Eukaryota</taxon>
        <taxon>Metazoa</taxon>
        <taxon>Chordata</taxon>
        <taxon>Craniata</taxon>
        <taxon>Vertebrata</taxon>
        <taxon>Euteleostomi</taxon>
        <taxon>Mammalia</taxon>
        <taxon>Eutheria</taxon>
        <taxon>Laurasiatheria</taxon>
        <taxon>Carnivora</taxon>
        <taxon>Feliformia</taxon>
        <taxon>Felidae</taxon>
        <taxon>Felinae</taxon>
        <taxon>Felis</taxon>
    </lineage>
</organism>
<evidence type="ECO:0000256" key="14">
    <source>
        <dbReference type="ARBA" id="ARBA00039546"/>
    </source>
</evidence>
<sequence length="752" mass="81913">MRDPAPPTPPRRRPDLSSSWPGSRRIPSKPPTGAQHPSPSLTHPPRLPCGLRTRCPVSAPPRPGGRCSGSAQVIPPIPHPPEGGPGGGPSRGRPGSGLQAPAGSSHAASLLSVPSPRPPCPAPQLPGPSGPAFLDSSFLLPDPCSQGGPSPQITPRPQVEGFVLRPTWLGPGWAPSPEALFEPQFPPLSNGHVPGEGRWGQSFAQGLPHGGAQAHWHGGSHISWIPGRRSGEPQVCRGGGGCRAWPRGLPALACACFGWGQEALRKIITTLAVKNEEIQSFIYSLKQMLLNVEANSTKVQEDLEAEFQSLFSLLEELKEGMLMKIKQDRASRTYELQNQLAACTRALESSEELLETANQTLQATESEDFPQAAKQIKDGVTMAPAFRLSLKAKVSDNMSHLMVDFAQERRMLQALKFLPVPSAPVIDLAESLVADNCVTLVWRMPDEDSKIDHYVLEYRRTNFEGPPRLKEEQPWMVIEGIRQTEHTLTGLKFDMKYMNFRVKACNKAVAGEFSESVTLETPAFMFRLDASTSHQNLRVDDLSVEWDAMGGKVQDIKAREKDGKGRTASPVNSPARGVPSPKRMPSGRGGRDRFTAESYTVLGDTLIDGGEHYWEVRFEPDSKAFGAGVAYRSLGRFEQLGKTAASWCLHVNNWLQASFTAKHANKAKVLDAPVPDCLGVHCDFHQGLLSFYNARTKQLLHTFKAKFTQPLLPAFTVWCGSFQVTTGLQVPSSVRCLQKRGSATSSSNTSLT</sequence>
<dbReference type="InterPro" id="IPR036116">
    <property type="entry name" value="FN3_sf"/>
</dbReference>
<dbReference type="PANTHER" id="PTHR24099">
    <property type="entry name" value="E3 UBIQUITIN-PROTEIN LIGASE TRIM36-RELATED"/>
    <property type="match status" value="1"/>
</dbReference>
<dbReference type="PROSITE" id="PS51262">
    <property type="entry name" value="COS"/>
    <property type="match status" value="1"/>
</dbReference>
<evidence type="ECO:0000256" key="13">
    <source>
        <dbReference type="ARBA" id="ARBA00038555"/>
    </source>
</evidence>
<dbReference type="Pfam" id="PF00041">
    <property type="entry name" value="fn3"/>
    <property type="match status" value="1"/>
</dbReference>
<dbReference type="SMART" id="SM00060">
    <property type="entry name" value="FN3"/>
    <property type="match status" value="1"/>
</dbReference>
<dbReference type="SMART" id="SM00502">
    <property type="entry name" value="BBC"/>
    <property type="match status" value="1"/>
</dbReference>
<evidence type="ECO:0000256" key="7">
    <source>
        <dbReference type="ARBA" id="ARBA00022776"/>
    </source>
</evidence>
<feature type="domain" description="B30.2/SPRY" evidence="17">
    <location>
        <begin position="524"/>
        <end position="733"/>
    </location>
</feature>
<evidence type="ECO:0000313" key="21">
    <source>
        <dbReference type="Proteomes" id="UP000823872"/>
    </source>
</evidence>
<dbReference type="PROSITE" id="PS50853">
    <property type="entry name" value="FN3"/>
    <property type="match status" value="1"/>
</dbReference>
<dbReference type="InterPro" id="IPR043136">
    <property type="entry name" value="B30.2/SPRY_sf"/>
</dbReference>
<evidence type="ECO:0000256" key="4">
    <source>
        <dbReference type="ARBA" id="ARBA00022490"/>
    </source>
</evidence>
<evidence type="ECO:0000256" key="8">
    <source>
        <dbReference type="ARBA" id="ARBA00023054"/>
    </source>
</evidence>
<dbReference type="Gene3D" id="1.20.5.170">
    <property type="match status" value="1"/>
</dbReference>
<gene>
    <name evidence="20" type="primary">FSD1</name>
</gene>
<keyword evidence="9" id="KW-0206">Cytoskeleton</keyword>
<dbReference type="Gene3D" id="2.60.120.920">
    <property type="match status" value="1"/>
</dbReference>
<keyword evidence="21" id="KW-1185">Reference proteome</keyword>
<keyword evidence="6" id="KW-0493">Microtubule</keyword>
<evidence type="ECO:0000256" key="3">
    <source>
        <dbReference type="ARBA" id="ARBA00004626"/>
    </source>
</evidence>
<evidence type="ECO:0000256" key="2">
    <source>
        <dbReference type="ARBA" id="ARBA00004300"/>
    </source>
</evidence>
<evidence type="ECO:0000313" key="20">
    <source>
        <dbReference type="Ensembl" id="ENSFCTP00005061645.1"/>
    </source>
</evidence>
<feature type="region of interest" description="Disordered" evidence="16">
    <location>
        <begin position="1"/>
        <end position="156"/>
    </location>
</feature>
<dbReference type="SMART" id="SM00449">
    <property type="entry name" value="SPRY"/>
    <property type="match status" value="1"/>
</dbReference>
<evidence type="ECO:0000259" key="19">
    <source>
        <dbReference type="PROSITE" id="PS51262"/>
    </source>
</evidence>
<evidence type="ECO:0000259" key="17">
    <source>
        <dbReference type="PROSITE" id="PS50188"/>
    </source>
</evidence>
<dbReference type="PROSITE" id="PS50188">
    <property type="entry name" value="B302_SPRY"/>
    <property type="match status" value="1"/>
</dbReference>
<comment type="subunit">
    <text evidence="13">Oligomerization is required for binding to microtubules.</text>
</comment>
<evidence type="ECO:0000256" key="9">
    <source>
        <dbReference type="ARBA" id="ARBA00023212"/>
    </source>
</evidence>
<evidence type="ECO:0000256" key="11">
    <source>
        <dbReference type="ARBA" id="ARBA00023306"/>
    </source>
</evidence>
<feature type="domain" description="COS" evidence="19">
    <location>
        <begin position="361"/>
        <end position="418"/>
    </location>
</feature>
<feature type="coiled-coil region" evidence="15">
    <location>
        <begin position="300"/>
        <end position="367"/>
    </location>
</feature>
<keyword evidence="11" id="KW-0131">Cell cycle</keyword>
<dbReference type="InterPro" id="IPR003877">
    <property type="entry name" value="SPRY_dom"/>
</dbReference>
<evidence type="ECO:0000256" key="5">
    <source>
        <dbReference type="ARBA" id="ARBA00022618"/>
    </source>
</evidence>
<reference evidence="20 21" key="1">
    <citation type="submission" date="2021-02" db="EMBL/GenBank/DDBJ databases">
        <title>Safari Cat Assemblies.</title>
        <authorList>
            <person name="Bredemeyer K.R."/>
            <person name="Murphy W.J."/>
        </authorList>
    </citation>
    <scope>NUCLEOTIDE SEQUENCE [LARGE SCALE GENOMIC DNA]</scope>
</reference>
<evidence type="ECO:0000256" key="6">
    <source>
        <dbReference type="ARBA" id="ARBA00022701"/>
    </source>
</evidence>
<comment type="function">
    <text evidence="12">May be involved in microtubule organization and stabilization.</text>
</comment>